<dbReference type="EMBL" id="LAZR01002890">
    <property type="protein sequence ID" value="KKN24329.1"/>
    <property type="molecule type" value="Genomic_DNA"/>
</dbReference>
<feature type="region of interest" description="Disordered" evidence="1">
    <location>
        <begin position="1"/>
        <end position="28"/>
    </location>
</feature>
<feature type="compositionally biased region" description="Polar residues" evidence="1">
    <location>
        <begin position="1"/>
        <end position="15"/>
    </location>
</feature>
<protein>
    <submittedName>
        <fullName evidence="2">Uncharacterized protein</fullName>
    </submittedName>
</protein>
<organism evidence="2">
    <name type="scientific">marine sediment metagenome</name>
    <dbReference type="NCBI Taxonomy" id="412755"/>
    <lineage>
        <taxon>unclassified sequences</taxon>
        <taxon>metagenomes</taxon>
        <taxon>ecological metagenomes</taxon>
    </lineage>
</organism>
<evidence type="ECO:0000313" key="2">
    <source>
        <dbReference type="EMBL" id="KKN24329.1"/>
    </source>
</evidence>
<dbReference type="AlphaFoldDB" id="A0A0F9P2Q7"/>
<evidence type="ECO:0000256" key="1">
    <source>
        <dbReference type="SAM" id="MobiDB-lite"/>
    </source>
</evidence>
<name>A0A0F9P2Q7_9ZZZZ</name>
<proteinExistence type="predicted"/>
<gene>
    <name evidence="2" type="ORF">LCGC14_0895930</name>
</gene>
<comment type="caution">
    <text evidence="2">The sequence shown here is derived from an EMBL/GenBank/DDBJ whole genome shotgun (WGS) entry which is preliminary data.</text>
</comment>
<reference evidence="2" key="1">
    <citation type="journal article" date="2015" name="Nature">
        <title>Complex archaea that bridge the gap between prokaryotes and eukaryotes.</title>
        <authorList>
            <person name="Spang A."/>
            <person name="Saw J.H."/>
            <person name="Jorgensen S.L."/>
            <person name="Zaremba-Niedzwiedzka K."/>
            <person name="Martijn J."/>
            <person name="Lind A.E."/>
            <person name="van Eijk R."/>
            <person name="Schleper C."/>
            <person name="Guy L."/>
            <person name="Ettema T.J."/>
        </authorList>
    </citation>
    <scope>NUCLEOTIDE SEQUENCE</scope>
</reference>
<accession>A0A0F9P2Q7</accession>
<sequence length="84" mass="9076">MTTDTPTQEHSQPTRHSPHAMDTLTDSGLGQEVRAAVKWLNDLSDEAGKRGLVFRLGLDPCIRIGDGGGERGPYVEATVMKEVA</sequence>